<organism evidence="2 3">
    <name type="scientific">Paractinoplanes hotanensis</name>
    <dbReference type="NCBI Taxonomy" id="2906497"/>
    <lineage>
        <taxon>Bacteria</taxon>
        <taxon>Bacillati</taxon>
        <taxon>Actinomycetota</taxon>
        <taxon>Actinomycetes</taxon>
        <taxon>Micromonosporales</taxon>
        <taxon>Micromonosporaceae</taxon>
        <taxon>Paractinoplanes</taxon>
    </lineage>
</organism>
<dbReference type="RefSeq" id="WP_251797961.1">
    <property type="nucleotide sequence ID" value="NZ_JAMQOL010000013.1"/>
</dbReference>
<accession>A0ABT0XWG1</accession>
<dbReference type="Proteomes" id="UP001523216">
    <property type="component" value="Unassembled WGS sequence"/>
</dbReference>
<reference evidence="2 3" key="1">
    <citation type="submission" date="2022-06" db="EMBL/GenBank/DDBJ databases">
        <title>Actinoplanes abujensis sp. nov., isolated from Nigerian arid soil.</title>
        <authorList>
            <person name="Ding P."/>
        </authorList>
    </citation>
    <scope>NUCLEOTIDE SEQUENCE [LARGE SCALE GENOMIC DNA]</scope>
    <source>
        <strain evidence="3">TRM88002</strain>
    </source>
</reference>
<protein>
    <submittedName>
        <fullName evidence="2">PadR family transcriptional regulator</fullName>
    </submittedName>
</protein>
<dbReference type="Gene3D" id="1.10.10.10">
    <property type="entry name" value="Winged helix-like DNA-binding domain superfamily/Winged helix DNA-binding domain"/>
    <property type="match status" value="1"/>
</dbReference>
<evidence type="ECO:0000259" key="1">
    <source>
        <dbReference type="Pfam" id="PF03551"/>
    </source>
</evidence>
<dbReference type="InterPro" id="IPR036390">
    <property type="entry name" value="WH_DNA-bd_sf"/>
</dbReference>
<comment type="caution">
    <text evidence="2">The sequence shown here is derived from an EMBL/GenBank/DDBJ whole genome shotgun (WGS) entry which is preliminary data.</text>
</comment>
<dbReference type="InterPro" id="IPR005149">
    <property type="entry name" value="Tscrpt_reg_PadR_N"/>
</dbReference>
<name>A0ABT0XWG1_9ACTN</name>
<feature type="domain" description="Transcription regulator PadR N-terminal" evidence="1">
    <location>
        <begin position="8"/>
        <end position="81"/>
    </location>
</feature>
<dbReference type="Pfam" id="PF03551">
    <property type="entry name" value="PadR"/>
    <property type="match status" value="1"/>
</dbReference>
<sequence>MREPTFWILTALATEPRHGYALIQEADRLSDGRVKLQAGTLYAALDRLVDEGLVQPDREEIVRGRARRYYRLTDDGATALDAEVARLQAGVDAANAQLSARRFGLGQATAGPVIA</sequence>
<dbReference type="EMBL" id="JAMQOL010000013">
    <property type="protein sequence ID" value="MCM4078114.1"/>
    <property type="molecule type" value="Genomic_DNA"/>
</dbReference>
<dbReference type="SUPFAM" id="SSF46785">
    <property type="entry name" value="Winged helix' DNA-binding domain"/>
    <property type="match status" value="1"/>
</dbReference>
<evidence type="ECO:0000313" key="3">
    <source>
        <dbReference type="Proteomes" id="UP001523216"/>
    </source>
</evidence>
<dbReference type="PANTHER" id="PTHR33169:SF13">
    <property type="entry name" value="PADR-FAMILY TRANSCRIPTIONAL REGULATOR"/>
    <property type="match status" value="1"/>
</dbReference>
<proteinExistence type="predicted"/>
<evidence type="ECO:0000313" key="2">
    <source>
        <dbReference type="EMBL" id="MCM4078114.1"/>
    </source>
</evidence>
<dbReference type="InterPro" id="IPR052509">
    <property type="entry name" value="Metal_resp_DNA-bind_regulator"/>
</dbReference>
<keyword evidence="3" id="KW-1185">Reference proteome</keyword>
<dbReference type="InterPro" id="IPR036388">
    <property type="entry name" value="WH-like_DNA-bd_sf"/>
</dbReference>
<dbReference type="PANTHER" id="PTHR33169">
    <property type="entry name" value="PADR-FAMILY TRANSCRIPTIONAL REGULATOR"/>
    <property type="match status" value="1"/>
</dbReference>
<gene>
    <name evidence="2" type="ORF">LXN57_11100</name>
</gene>